<sequence>MGFHPSQSASCRTLLRIYRIYWVGQSQLSGLIFYINYLKSRVNQRHYKAKRHCCTSKGQQCLFSFFVLIPLSSRQEKRGTYYYGRISS</sequence>
<feature type="transmembrane region" description="Helical" evidence="1">
    <location>
        <begin position="20"/>
        <end position="38"/>
    </location>
</feature>
<evidence type="ECO:0000313" key="2">
    <source>
        <dbReference type="EMBL" id="EJX09779.1"/>
    </source>
</evidence>
<organism evidence="2">
    <name type="scientific">gut metagenome</name>
    <dbReference type="NCBI Taxonomy" id="749906"/>
    <lineage>
        <taxon>unclassified sequences</taxon>
        <taxon>metagenomes</taxon>
        <taxon>organismal metagenomes</taxon>
    </lineage>
</organism>
<name>J9GPU5_9ZZZZ</name>
<reference evidence="2" key="1">
    <citation type="journal article" date="2012" name="PLoS ONE">
        <title>Gene sets for utilization of primary and secondary nutrition supplies in the distal gut of endangered iberian lynx.</title>
        <authorList>
            <person name="Alcaide M."/>
            <person name="Messina E."/>
            <person name="Richter M."/>
            <person name="Bargiela R."/>
            <person name="Peplies J."/>
            <person name="Huws S.A."/>
            <person name="Newbold C.J."/>
            <person name="Golyshin P.N."/>
            <person name="Simon M.A."/>
            <person name="Lopez G."/>
            <person name="Yakimov M.M."/>
            <person name="Ferrer M."/>
        </authorList>
    </citation>
    <scope>NUCLEOTIDE SEQUENCE</scope>
</reference>
<keyword evidence="1" id="KW-0472">Membrane</keyword>
<accession>J9GPU5</accession>
<evidence type="ECO:0000256" key="1">
    <source>
        <dbReference type="SAM" id="Phobius"/>
    </source>
</evidence>
<keyword evidence="1" id="KW-0812">Transmembrane</keyword>
<dbReference type="AlphaFoldDB" id="J9GPU5"/>
<comment type="caution">
    <text evidence="2">The sequence shown here is derived from an EMBL/GenBank/DDBJ whole genome shotgun (WGS) entry which is preliminary data.</text>
</comment>
<gene>
    <name evidence="2" type="ORF">EVA_02113</name>
</gene>
<protein>
    <submittedName>
        <fullName evidence="2">Uncharacterized protein</fullName>
    </submittedName>
</protein>
<proteinExistence type="predicted"/>
<keyword evidence="1" id="KW-1133">Transmembrane helix</keyword>
<dbReference type="EMBL" id="AMCI01000323">
    <property type="protein sequence ID" value="EJX09779.1"/>
    <property type="molecule type" value="Genomic_DNA"/>
</dbReference>